<dbReference type="InterPro" id="IPR019826">
    <property type="entry name" value="Carboxylesterase_B_AS"/>
</dbReference>
<dbReference type="Pfam" id="PF00135">
    <property type="entry name" value="COesterase"/>
    <property type="match status" value="1"/>
</dbReference>
<evidence type="ECO:0000313" key="8">
    <source>
        <dbReference type="EMBL" id="KAJ8032239.1"/>
    </source>
</evidence>
<dbReference type="PRINTS" id="PR00878">
    <property type="entry name" value="CHOLNESTRASE"/>
</dbReference>
<sequence>MKAHLALIASLVFSLHLISDATQPTVTLKDGTVLQGVSEEFHSDLLPAHGKIESFYGIPYAEAPVGPLRFKPPVPKKQLESPFNATHVGSSCWQPDPETVGLRLINEVLSEDCLFLDVMVPKPTPEKAAVLVSIHGGGFLVGAGQMPFFSFLTSVVYGEVIIVAMNYRLGALGFLTSGDDFIPGNFGLLDQQLALKWVNENIEAFGGDPNRVTIAGVSAGSASVGFHMLSPGSQGLFQNAIMESGSPIDPWVVNRQGEEARLEVKTLAKLLECNVGDGDDDVKLAECFWGATAENITAKSGMVPAELGNPYFMPPGPRVDGVFLPKDPLRMIEEGVLNGENVIVGTNGDEGTLLLLSFFPDKEVKPVVNSTIFSTALDGSLGNSADPVLLEIIKTIYTVDPTDLVDEKRDDFFHELVQYIGDYVMMCTGSKFARLTSQWKNVYRYTMTFVPSNNFFEVKWAGAAHGDEVQYVAGGPFHEQYVDKTTDEEKEMSRRTMSYWMNFIKTGDPNGADKSVLPDWPKYTKDDPIFKDLTPAMDNRYIKRRECYFMEKVIPPLQDALSKKIRISELEGK</sequence>
<evidence type="ECO:0000256" key="4">
    <source>
        <dbReference type="ARBA" id="ARBA00023157"/>
    </source>
</evidence>
<organism evidence="8 9">
    <name type="scientific">Holothuria leucospilota</name>
    <name type="common">Black long sea cucumber</name>
    <name type="synonym">Mertensiothuria leucospilota</name>
    <dbReference type="NCBI Taxonomy" id="206669"/>
    <lineage>
        <taxon>Eukaryota</taxon>
        <taxon>Metazoa</taxon>
        <taxon>Echinodermata</taxon>
        <taxon>Eleutherozoa</taxon>
        <taxon>Echinozoa</taxon>
        <taxon>Holothuroidea</taxon>
        <taxon>Aspidochirotacea</taxon>
        <taxon>Aspidochirotida</taxon>
        <taxon>Holothuriidae</taxon>
        <taxon>Holothuria</taxon>
    </lineage>
</organism>
<keyword evidence="3 6" id="KW-0378">Hydrolase</keyword>
<feature type="active site" description="Acyl-ester intermediate" evidence="5">
    <location>
        <position position="218"/>
    </location>
</feature>
<comment type="similarity">
    <text evidence="1 6">Belongs to the type-B carboxylesterase/lipase family.</text>
</comment>
<keyword evidence="6" id="KW-0732">Signal</keyword>
<evidence type="ECO:0000256" key="1">
    <source>
        <dbReference type="ARBA" id="ARBA00005964"/>
    </source>
</evidence>
<dbReference type="GO" id="GO:0004104">
    <property type="term" value="F:cholinesterase activity"/>
    <property type="evidence" value="ECO:0007669"/>
    <property type="project" value="InterPro"/>
</dbReference>
<evidence type="ECO:0000256" key="3">
    <source>
        <dbReference type="ARBA" id="ARBA00022801"/>
    </source>
</evidence>
<keyword evidence="2" id="KW-0719">Serine esterase</keyword>
<feature type="domain" description="Carboxylesterase type B" evidence="7">
    <location>
        <begin position="24"/>
        <end position="547"/>
    </location>
</feature>
<dbReference type="InterPro" id="IPR029058">
    <property type="entry name" value="AB_hydrolase_fold"/>
</dbReference>
<evidence type="ECO:0000256" key="5">
    <source>
        <dbReference type="PIRSR" id="PIRSR600997-1"/>
    </source>
</evidence>
<feature type="chain" id="PRO_5040533484" description="Carboxylic ester hydrolase" evidence="6">
    <location>
        <begin position="22"/>
        <end position="573"/>
    </location>
</feature>
<gene>
    <name evidence="8" type="ORF">HOLleu_25711</name>
</gene>
<evidence type="ECO:0000256" key="6">
    <source>
        <dbReference type="RuleBase" id="RU361235"/>
    </source>
</evidence>
<comment type="caution">
    <text evidence="8">The sequence shown here is derived from an EMBL/GenBank/DDBJ whole genome shotgun (WGS) entry which is preliminary data.</text>
</comment>
<proteinExistence type="inferred from homology"/>
<dbReference type="InterPro" id="IPR000997">
    <property type="entry name" value="Cholinesterase"/>
</dbReference>
<dbReference type="EMBL" id="JAIZAY010000012">
    <property type="protein sequence ID" value="KAJ8032239.1"/>
    <property type="molecule type" value="Genomic_DNA"/>
</dbReference>
<feature type="active site" description="Charge relay system" evidence="5">
    <location>
        <position position="350"/>
    </location>
</feature>
<evidence type="ECO:0000313" key="9">
    <source>
        <dbReference type="Proteomes" id="UP001152320"/>
    </source>
</evidence>
<name>A0A9Q1BTE5_HOLLE</name>
<reference evidence="8" key="1">
    <citation type="submission" date="2021-10" db="EMBL/GenBank/DDBJ databases">
        <title>Tropical sea cucumber genome reveals ecological adaptation and Cuvierian tubules defense mechanism.</title>
        <authorList>
            <person name="Chen T."/>
        </authorList>
    </citation>
    <scope>NUCLEOTIDE SEQUENCE</scope>
    <source>
        <strain evidence="8">Nanhai2018</strain>
        <tissue evidence="8">Muscle</tissue>
    </source>
</reference>
<dbReference type="InterPro" id="IPR002018">
    <property type="entry name" value="CarbesteraseB"/>
</dbReference>
<dbReference type="PROSITE" id="PS00122">
    <property type="entry name" value="CARBOXYLESTERASE_B_1"/>
    <property type="match status" value="1"/>
</dbReference>
<dbReference type="OrthoDB" id="19653at2759"/>
<evidence type="ECO:0000259" key="7">
    <source>
        <dbReference type="Pfam" id="PF00135"/>
    </source>
</evidence>
<keyword evidence="4" id="KW-1015">Disulfide bond</keyword>
<feature type="active site" description="Charge relay system" evidence="5">
    <location>
        <position position="465"/>
    </location>
</feature>
<dbReference type="PANTHER" id="PTHR43918:SF4">
    <property type="entry name" value="CARBOXYLIC ESTER HYDROLASE"/>
    <property type="match status" value="1"/>
</dbReference>
<accession>A0A9Q1BTE5</accession>
<feature type="signal peptide" evidence="6">
    <location>
        <begin position="1"/>
        <end position="21"/>
    </location>
</feature>
<evidence type="ECO:0000256" key="2">
    <source>
        <dbReference type="ARBA" id="ARBA00022487"/>
    </source>
</evidence>
<dbReference type="SUPFAM" id="SSF53474">
    <property type="entry name" value="alpha/beta-Hydrolases"/>
    <property type="match status" value="1"/>
</dbReference>
<dbReference type="AlphaFoldDB" id="A0A9Q1BTE5"/>
<dbReference type="Gene3D" id="3.40.50.1820">
    <property type="entry name" value="alpha/beta hydrolase"/>
    <property type="match status" value="1"/>
</dbReference>
<dbReference type="EC" id="3.1.1.-" evidence="6"/>
<keyword evidence="9" id="KW-1185">Reference proteome</keyword>
<dbReference type="PANTHER" id="PTHR43918">
    <property type="entry name" value="ACETYLCHOLINESTERASE"/>
    <property type="match status" value="1"/>
</dbReference>
<dbReference type="InterPro" id="IPR050654">
    <property type="entry name" value="AChE-related_enzymes"/>
</dbReference>
<protein>
    <recommendedName>
        <fullName evidence="6">Carboxylic ester hydrolase</fullName>
        <ecNumber evidence="6">3.1.1.-</ecNumber>
    </recommendedName>
</protein>
<dbReference type="Proteomes" id="UP001152320">
    <property type="component" value="Chromosome 12"/>
</dbReference>